<protein>
    <submittedName>
        <fullName evidence="4">D-alanyl-D-alanine carboxypeptidase / D-alanyl-D-alanine-endopeptidase (Penicillin-binding protein 4)</fullName>
    </submittedName>
</protein>
<organism evidence="4 5">
    <name type="scientific">Chitinasiproducens palmae</name>
    <dbReference type="NCBI Taxonomy" id="1770053"/>
    <lineage>
        <taxon>Bacteria</taxon>
        <taxon>Pseudomonadati</taxon>
        <taxon>Pseudomonadota</taxon>
        <taxon>Betaproteobacteria</taxon>
        <taxon>Burkholderiales</taxon>
        <taxon>Burkholderiaceae</taxon>
        <taxon>Chitinasiproducens</taxon>
    </lineage>
</organism>
<dbReference type="AlphaFoldDB" id="A0A1H2PWC1"/>
<proteinExistence type="inferred from homology"/>
<keyword evidence="4" id="KW-0645">Protease</keyword>
<comment type="similarity">
    <text evidence="1">Belongs to the peptidase S13 family.</text>
</comment>
<keyword evidence="4" id="KW-0121">Carboxypeptidase</keyword>
<dbReference type="STRING" id="1770053.SAMN05216551_12011"/>
<gene>
    <name evidence="4" type="ORF">SAMN05216551_12011</name>
</gene>
<evidence type="ECO:0000256" key="2">
    <source>
        <dbReference type="ARBA" id="ARBA00022801"/>
    </source>
</evidence>
<dbReference type="PANTHER" id="PTHR30023">
    <property type="entry name" value="D-ALANYL-D-ALANINE CARBOXYPEPTIDASE"/>
    <property type="match status" value="1"/>
</dbReference>
<dbReference type="GO" id="GO:0006508">
    <property type="term" value="P:proteolysis"/>
    <property type="evidence" value="ECO:0007669"/>
    <property type="project" value="InterPro"/>
</dbReference>
<feature type="compositionally biased region" description="Pro residues" evidence="3">
    <location>
        <begin position="1"/>
        <end position="11"/>
    </location>
</feature>
<reference evidence="5" key="1">
    <citation type="submission" date="2016-09" db="EMBL/GenBank/DDBJ databases">
        <authorList>
            <person name="Varghese N."/>
            <person name="Submissions S."/>
        </authorList>
    </citation>
    <scope>NUCLEOTIDE SEQUENCE [LARGE SCALE GENOMIC DNA]</scope>
    <source>
        <strain evidence="5">JS23</strain>
    </source>
</reference>
<evidence type="ECO:0000313" key="4">
    <source>
        <dbReference type="EMBL" id="SDV51622.1"/>
    </source>
</evidence>
<dbReference type="Gene3D" id="3.50.80.20">
    <property type="entry name" value="D-Ala-D-Ala carboxypeptidase C, peptidase S13"/>
    <property type="match status" value="1"/>
</dbReference>
<evidence type="ECO:0000256" key="3">
    <source>
        <dbReference type="SAM" id="MobiDB-lite"/>
    </source>
</evidence>
<dbReference type="PANTHER" id="PTHR30023:SF0">
    <property type="entry name" value="PENICILLIN-SENSITIVE CARBOXYPEPTIDASE A"/>
    <property type="match status" value="1"/>
</dbReference>
<dbReference type="PRINTS" id="PR00922">
    <property type="entry name" value="DADACBPTASE3"/>
</dbReference>
<dbReference type="InterPro" id="IPR000667">
    <property type="entry name" value="Peptidase_S13"/>
</dbReference>
<dbReference type="Gene3D" id="3.40.710.10">
    <property type="entry name" value="DD-peptidase/beta-lactamase superfamily"/>
    <property type="match status" value="1"/>
</dbReference>
<dbReference type="SUPFAM" id="SSF56601">
    <property type="entry name" value="beta-lactamase/transpeptidase-like"/>
    <property type="match status" value="1"/>
</dbReference>
<dbReference type="Pfam" id="PF02113">
    <property type="entry name" value="Peptidase_S13"/>
    <property type="match status" value="1"/>
</dbReference>
<keyword evidence="5" id="KW-1185">Reference proteome</keyword>
<feature type="region of interest" description="Disordered" evidence="3">
    <location>
        <begin position="1"/>
        <end position="21"/>
    </location>
</feature>
<name>A0A1H2PWC1_9BURK</name>
<dbReference type="GO" id="GO:0000270">
    <property type="term" value="P:peptidoglycan metabolic process"/>
    <property type="evidence" value="ECO:0007669"/>
    <property type="project" value="TreeGrafter"/>
</dbReference>
<accession>A0A1H2PWC1</accession>
<dbReference type="NCBIfam" id="TIGR00666">
    <property type="entry name" value="PBP4"/>
    <property type="match status" value="1"/>
</dbReference>
<dbReference type="EMBL" id="FNLO01000020">
    <property type="protein sequence ID" value="SDV51622.1"/>
    <property type="molecule type" value="Genomic_DNA"/>
</dbReference>
<evidence type="ECO:0000256" key="1">
    <source>
        <dbReference type="ARBA" id="ARBA00006096"/>
    </source>
</evidence>
<evidence type="ECO:0000313" key="5">
    <source>
        <dbReference type="Proteomes" id="UP000243719"/>
    </source>
</evidence>
<dbReference type="RefSeq" id="WP_235838092.1">
    <property type="nucleotide sequence ID" value="NZ_FNLO01000020.1"/>
</dbReference>
<dbReference type="Proteomes" id="UP000243719">
    <property type="component" value="Unassembled WGS sequence"/>
</dbReference>
<keyword evidence="2" id="KW-0378">Hydrolase</keyword>
<dbReference type="InterPro" id="IPR012338">
    <property type="entry name" value="Beta-lactam/transpept-like"/>
</dbReference>
<sequence length="547" mass="57449">MPLLPPDPLNPSCPNEAPARPPALSMLAPGAARPGWHRTRRGVAALAIALFAGGLLTTHGETAQAKPRAAARVSSATARLTQRAATVRGAAPSEVAGPLPPAVTRALAAARVPASSMTVLVERLSDGAQVLSYGASREVTPASTMKLYTTYAGLSILGPQYRWQTAAFVDGPVVNGVLQGNLYIQGTGDPKLVPEQLSELITQIRQSGINRIAGNLVLDKNYFDVSTRDLPPLDNAASAPYNVGPDALLYSFKALSFNVTPLPDGEVDVAVQPPLAQLRIDNTIHATRGRCTTTAAATPSLTSEPDGTLLARFGGALPTACGSQPVNLAVLDHTRFFAGGFLSLWQSQGGTFGGSVSEAPVPVAARLIALHRSPPLDEIVNDINKFSNNVMARNLYLTIGAVGFKPPATPDGSARVIARWMRRSHIANDGLRIENGSGLSRDETTTAASMVSLLDHAYRSPVAQPFLASLPIAGVDGTMRHRLGNSDVMGQAHIKTGTLSNVRAIAGYVSAANGQTYAVASFINDPRSEAARAAHDALLEWIYRLPA</sequence>
<dbReference type="GO" id="GO:0004185">
    <property type="term" value="F:serine-type carboxypeptidase activity"/>
    <property type="evidence" value="ECO:0007669"/>
    <property type="project" value="InterPro"/>
</dbReference>